<dbReference type="InterPro" id="IPR018094">
    <property type="entry name" value="Thymidylate_kinase"/>
</dbReference>
<evidence type="ECO:0000313" key="10">
    <source>
        <dbReference type="EMBL" id="OGE73843.1"/>
    </source>
</evidence>
<keyword evidence="4 8" id="KW-0547">Nucleotide-binding</keyword>
<evidence type="ECO:0000256" key="3">
    <source>
        <dbReference type="ARBA" id="ARBA00022727"/>
    </source>
</evidence>
<evidence type="ECO:0000256" key="4">
    <source>
        <dbReference type="ARBA" id="ARBA00022741"/>
    </source>
</evidence>
<protein>
    <recommendedName>
        <fullName evidence="8">Thymidylate kinase</fullName>
        <ecNumber evidence="8">2.7.4.9</ecNumber>
    </recommendedName>
    <alternativeName>
        <fullName evidence="8">dTMP kinase</fullName>
    </alternativeName>
</protein>
<dbReference type="AlphaFoldDB" id="A0A1F5N8D1"/>
<dbReference type="EC" id="2.7.4.9" evidence="8"/>
<dbReference type="Gene3D" id="3.40.50.300">
    <property type="entry name" value="P-loop containing nucleotide triphosphate hydrolases"/>
    <property type="match status" value="1"/>
</dbReference>
<reference evidence="10 11" key="1">
    <citation type="journal article" date="2016" name="Nat. Commun.">
        <title>Thousands of microbial genomes shed light on interconnected biogeochemical processes in an aquifer system.</title>
        <authorList>
            <person name="Anantharaman K."/>
            <person name="Brown C.T."/>
            <person name="Hug L.A."/>
            <person name="Sharon I."/>
            <person name="Castelle C.J."/>
            <person name="Probst A.J."/>
            <person name="Thomas B.C."/>
            <person name="Singh A."/>
            <person name="Wilkins M.J."/>
            <person name="Karaoz U."/>
            <person name="Brodie E.L."/>
            <person name="Williams K.H."/>
            <person name="Hubbard S.S."/>
            <person name="Banfield J.F."/>
        </authorList>
    </citation>
    <scope>NUCLEOTIDE SEQUENCE [LARGE SCALE GENOMIC DNA]</scope>
</reference>
<name>A0A1F5N8D1_9BACT</name>
<dbReference type="GO" id="GO:0004798">
    <property type="term" value="F:dTMP kinase activity"/>
    <property type="evidence" value="ECO:0007669"/>
    <property type="project" value="UniProtKB-UniRule"/>
</dbReference>
<feature type="binding site" evidence="8">
    <location>
        <begin position="10"/>
        <end position="17"/>
    </location>
    <ligand>
        <name>ATP</name>
        <dbReference type="ChEBI" id="CHEBI:30616"/>
    </ligand>
</feature>
<dbReference type="HAMAP" id="MF_00165">
    <property type="entry name" value="Thymidylate_kinase"/>
    <property type="match status" value="1"/>
</dbReference>
<dbReference type="Pfam" id="PF02223">
    <property type="entry name" value="Thymidylate_kin"/>
    <property type="match status" value="1"/>
</dbReference>
<dbReference type="InterPro" id="IPR039430">
    <property type="entry name" value="Thymidylate_kin-like_dom"/>
</dbReference>
<dbReference type="GO" id="GO:0005829">
    <property type="term" value="C:cytosol"/>
    <property type="evidence" value="ECO:0007669"/>
    <property type="project" value="TreeGrafter"/>
</dbReference>
<proteinExistence type="inferred from homology"/>
<evidence type="ECO:0000313" key="11">
    <source>
        <dbReference type="Proteomes" id="UP000177610"/>
    </source>
</evidence>
<evidence type="ECO:0000256" key="6">
    <source>
        <dbReference type="ARBA" id="ARBA00022840"/>
    </source>
</evidence>
<keyword evidence="5 8" id="KW-0418">Kinase</keyword>
<dbReference type="Proteomes" id="UP000177610">
    <property type="component" value="Unassembled WGS sequence"/>
</dbReference>
<accession>A0A1F5N8D1</accession>
<evidence type="ECO:0000256" key="5">
    <source>
        <dbReference type="ARBA" id="ARBA00022777"/>
    </source>
</evidence>
<evidence type="ECO:0000256" key="2">
    <source>
        <dbReference type="ARBA" id="ARBA00022679"/>
    </source>
</evidence>
<dbReference type="GO" id="GO:0006233">
    <property type="term" value="P:dTDP biosynthetic process"/>
    <property type="evidence" value="ECO:0007669"/>
    <property type="project" value="InterPro"/>
</dbReference>
<dbReference type="EMBL" id="MFEH01000004">
    <property type="protein sequence ID" value="OGE73843.1"/>
    <property type="molecule type" value="Genomic_DNA"/>
</dbReference>
<evidence type="ECO:0000256" key="8">
    <source>
        <dbReference type="HAMAP-Rule" id="MF_00165"/>
    </source>
</evidence>
<evidence type="ECO:0000256" key="7">
    <source>
        <dbReference type="ARBA" id="ARBA00048743"/>
    </source>
</evidence>
<dbReference type="GO" id="GO:0005524">
    <property type="term" value="F:ATP binding"/>
    <property type="evidence" value="ECO:0007669"/>
    <property type="project" value="UniProtKB-UniRule"/>
</dbReference>
<organism evidence="10 11">
    <name type="scientific">Candidatus Doudnabacteria bacterium RIFCSPHIGHO2_01_FULL_41_86</name>
    <dbReference type="NCBI Taxonomy" id="1817821"/>
    <lineage>
        <taxon>Bacteria</taxon>
        <taxon>Candidatus Doudnaibacteriota</taxon>
    </lineage>
</organism>
<feature type="domain" description="Thymidylate kinase-like" evidence="9">
    <location>
        <begin position="8"/>
        <end position="159"/>
    </location>
</feature>
<dbReference type="PANTHER" id="PTHR10344:SF4">
    <property type="entry name" value="UMP-CMP KINASE 2, MITOCHONDRIAL"/>
    <property type="match status" value="1"/>
</dbReference>
<dbReference type="PANTHER" id="PTHR10344">
    <property type="entry name" value="THYMIDYLATE KINASE"/>
    <property type="match status" value="1"/>
</dbReference>
<dbReference type="SUPFAM" id="SSF52540">
    <property type="entry name" value="P-loop containing nucleoside triphosphate hydrolases"/>
    <property type="match status" value="1"/>
</dbReference>
<dbReference type="GO" id="GO:0006227">
    <property type="term" value="P:dUDP biosynthetic process"/>
    <property type="evidence" value="ECO:0007669"/>
    <property type="project" value="TreeGrafter"/>
</dbReference>
<dbReference type="CDD" id="cd01672">
    <property type="entry name" value="TMPK"/>
    <property type="match status" value="1"/>
</dbReference>
<comment type="catalytic activity">
    <reaction evidence="7 8">
        <text>dTMP + ATP = dTDP + ADP</text>
        <dbReference type="Rhea" id="RHEA:13517"/>
        <dbReference type="ChEBI" id="CHEBI:30616"/>
        <dbReference type="ChEBI" id="CHEBI:58369"/>
        <dbReference type="ChEBI" id="CHEBI:63528"/>
        <dbReference type="ChEBI" id="CHEBI:456216"/>
        <dbReference type="EC" id="2.7.4.9"/>
    </reaction>
</comment>
<gene>
    <name evidence="8" type="primary">tmk</name>
    <name evidence="10" type="ORF">A2717_04395</name>
</gene>
<keyword evidence="3 8" id="KW-0545">Nucleotide biosynthesis</keyword>
<sequence length="222" mass="25523">MKGKLIVVDGTDGSGKSTQTQLLYRRLKKQRIKTAFLDIPIYNSFTGELVARYLRNDFGRIDAYLAATLYAVNRFEAKDKIVKWLREGYVVVLNRYVTANLIHQSANLDKKDREKFKKWISKLEYEVFGLPKPDLVLFINMPVEIAIEMIQNKSAKDRKYLAGAKKDLLESDLLHQKESLREVIKTAKGMKVAKIIDATIKGELKPKQVIANEIWKEVHAII</sequence>
<keyword evidence="6 8" id="KW-0067">ATP-binding</keyword>
<evidence type="ECO:0000259" key="9">
    <source>
        <dbReference type="Pfam" id="PF02223"/>
    </source>
</evidence>
<comment type="caution">
    <text evidence="10">The sequence shown here is derived from an EMBL/GenBank/DDBJ whole genome shotgun (WGS) entry which is preliminary data.</text>
</comment>
<keyword evidence="2 8" id="KW-0808">Transferase</keyword>
<comment type="function">
    <text evidence="8">Phosphorylation of dTMP to form dTDP in both de novo and salvage pathways of dTTP synthesis.</text>
</comment>
<dbReference type="STRING" id="1817821.A2717_04395"/>
<evidence type="ECO:0000256" key="1">
    <source>
        <dbReference type="ARBA" id="ARBA00009776"/>
    </source>
</evidence>
<dbReference type="GO" id="GO:0006235">
    <property type="term" value="P:dTTP biosynthetic process"/>
    <property type="evidence" value="ECO:0007669"/>
    <property type="project" value="UniProtKB-UniRule"/>
</dbReference>
<dbReference type="InterPro" id="IPR027417">
    <property type="entry name" value="P-loop_NTPase"/>
</dbReference>
<comment type="similarity">
    <text evidence="1 8">Belongs to the thymidylate kinase family.</text>
</comment>